<proteinExistence type="predicted"/>
<sequence>MSYQHDSDGVRVVLSAPQLAAVLSRQSISPTEMLSNRLWGGLQVVGGVLEMVGAAALCVLPEPTMASKAGCVVFGVHGSDTVSAGVRQIWTGRDTATLIQQGTTKLAEAMKASPDMANNIGLSVDIIVPFGFAGSIKAARVASVTMGRINLQMHEAKALDPRLGGHTIKEHIGKSEEYLRARLKKYPKMDVASSFYDLKTAELAISEIVRNNSLKIRSWSRSRPGYHLVLNENAGRDIGYGVVRETGELIRLHGIRLVLKHETYNGMPYYIITSYATKL</sequence>
<evidence type="ECO:0000313" key="2">
    <source>
        <dbReference type="EMBL" id="MBB5424709.1"/>
    </source>
</evidence>
<evidence type="ECO:0000259" key="1">
    <source>
        <dbReference type="Pfam" id="PF18431"/>
    </source>
</evidence>
<comment type="caution">
    <text evidence="2">The sequence shown here is derived from an EMBL/GenBank/DDBJ whole genome shotgun (WGS) entry which is preliminary data.</text>
</comment>
<dbReference type="RefSeq" id="WP_018431956.1">
    <property type="nucleotide sequence ID" value="NZ_JACHDD010000004.1"/>
</dbReference>
<name>A0A6I1PP34_PARAM</name>
<feature type="domain" description="Bacterial CdiA-CT RNAse A" evidence="1">
    <location>
        <begin position="165"/>
        <end position="275"/>
    </location>
</feature>
<keyword evidence="3" id="KW-1185">Reference proteome</keyword>
<dbReference type="OrthoDB" id="6832592at2"/>
<reference evidence="2 3" key="1">
    <citation type="submission" date="2020-08" db="EMBL/GenBank/DDBJ databases">
        <title>Genomic Encyclopedia of Type Strains, Phase IV (KMG-V): Genome sequencing to study the core and pangenomes of soil and plant-associated prokaryotes.</title>
        <authorList>
            <person name="Whitman W."/>
        </authorList>
    </citation>
    <scope>NUCLEOTIDE SEQUENCE [LARGE SCALE GENOMIC DNA]</scope>
    <source>
        <strain evidence="2 3">JPY158</strain>
    </source>
</reference>
<dbReference type="Proteomes" id="UP000592780">
    <property type="component" value="Unassembled WGS sequence"/>
</dbReference>
<organism evidence="2 3">
    <name type="scientific">Paraburkholderia atlantica</name>
    <dbReference type="NCBI Taxonomy" id="2654982"/>
    <lineage>
        <taxon>Bacteria</taxon>
        <taxon>Pseudomonadati</taxon>
        <taxon>Pseudomonadota</taxon>
        <taxon>Betaproteobacteria</taxon>
        <taxon>Burkholderiales</taxon>
        <taxon>Burkholderiaceae</taxon>
        <taxon>Paraburkholderia</taxon>
    </lineage>
</organism>
<dbReference type="Pfam" id="PF18431">
    <property type="entry name" value="RNAse_A_bac"/>
    <property type="match status" value="1"/>
</dbReference>
<accession>A0A6I1PP34</accession>
<dbReference type="InterPro" id="IPR041436">
    <property type="entry name" value="RNAse_A_bac"/>
</dbReference>
<protein>
    <recommendedName>
        <fullName evidence="1">Bacterial CdiA-CT RNAse A domain-containing protein</fullName>
    </recommendedName>
</protein>
<dbReference type="EMBL" id="JACHDD010000004">
    <property type="protein sequence ID" value="MBB5424709.1"/>
    <property type="molecule type" value="Genomic_DNA"/>
</dbReference>
<dbReference type="AlphaFoldDB" id="A0A6I1PP34"/>
<gene>
    <name evidence="2" type="ORF">HDG40_002854</name>
</gene>
<evidence type="ECO:0000313" key="3">
    <source>
        <dbReference type="Proteomes" id="UP000592780"/>
    </source>
</evidence>
<dbReference type="CDD" id="cd20684">
    <property type="entry name" value="CdiA-CT_Yk_RNaseA-like"/>
    <property type="match status" value="1"/>
</dbReference>